<keyword evidence="2" id="KW-1133">Transmembrane helix</keyword>
<feature type="region of interest" description="Disordered" evidence="1">
    <location>
        <begin position="1"/>
        <end position="23"/>
    </location>
</feature>
<feature type="transmembrane region" description="Helical" evidence="2">
    <location>
        <begin position="32"/>
        <end position="57"/>
    </location>
</feature>
<keyword evidence="2" id="KW-0812">Transmembrane</keyword>
<evidence type="ECO:0000256" key="1">
    <source>
        <dbReference type="SAM" id="MobiDB-lite"/>
    </source>
</evidence>
<protein>
    <submittedName>
        <fullName evidence="3">Uncharacterized protein</fullName>
    </submittedName>
</protein>
<name>A0A380JEM2_STRDO</name>
<keyword evidence="4" id="KW-1185">Reference proteome</keyword>
<accession>A0A380JEM2</accession>
<evidence type="ECO:0000313" key="4">
    <source>
        <dbReference type="Proteomes" id="UP000254082"/>
    </source>
</evidence>
<proteinExistence type="predicted"/>
<keyword evidence="2" id="KW-0472">Membrane</keyword>
<organism evidence="3 4">
    <name type="scientific">Streptococcus downei MFe28</name>
    <dbReference type="NCBI Taxonomy" id="764290"/>
    <lineage>
        <taxon>Bacteria</taxon>
        <taxon>Bacillati</taxon>
        <taxon>Bacillota</taxon>
        <taxon>Bacilli</taxon>
        <taxon>Lactobacillales</taxon>
        <taxon>Streptococcaceae</taxon>
        <taxon>Streptococcus</taxon>
    </lineage>
</organism>
<dbReference type="AlphaFoldDB" id="A0A380JEM2"/>
<dbReference type="EMBL" id="UHFA01000002">
    <property type="protein sequence ID" value="SUN35456.1"/>
    <property type="molecule type" value="Genomic_DNA"/>
</dbReference>
<sequence length="229" mass="25099">MSGETNQNQAPMPGVAPGQVPGQPQKKTNVKLIVTIIVSAVVAIALIAGGGSAWWYLSGNIDGHYRATSIEKEFTKELEKEDNPYSEYITFKVDVTIENGKAVAKESITVDRDGMYQAAKEEADSYGMEVESKSKFKKEFDESMEESAKKDGGKYDSDTGTATLTAFEGKVNPWSRTLTITKEFDGDDLVSTDKSSKKDIFKKGKGYDYKKTSSGVTLDGKKTVELEKK</sequence>
<dbReference type="Proteomes" id="UP000254082">
    <property type="component" value="Unassembled WGS sequence"/>
</dbReference>
<feature type="compositionally biased region" description="Low complexity" evidence="1">
    <location>
        <begin position="10"/>
        <end position="23"/>
    </location>
</feature>
<evidence type="ECO:0000256" key="2">
    <source>
        <dbReference type="SAM" id="Phobius"/>
    </source>
</evidence>
<evidence type="ECO:0000313" key="3">
    <source>
        <dbReference type="EMBL" id="SUN35456.1"/>
    </source>
</evidence>
<dbReference type="RefSeq" id="WP_003001338.1">
    <property type="nucleotide sequence ID" value="NZ_UHFA01000002.1"/>
</dbReference>
<reference evidence="3 4" key="1">
    <citation type="submission" date="2018-06" db="EMBL/GenBank/DDBJ databases">
        <authorList>
            <consortium name="Pathogen Informatics"/>
            <person name="Doyle S."/>
        </authorList>
    </citation>
    <scope>NUCLEOTIDE SEQUENCE [LARGE SCALE GENOMIC DNA]</scope>
    <source>
        <strain evidence="4">NCTC 11391</strain>
    </source>
</reference>
<gene>
    <name evidence="3" type="ORF">NCTC11391_00476</name>
</gene>
<dbReference type="OrthoDB" id="2221026at2"/>